<sequence>MRFLGRKVLFGRKKQRIQIGISQNDRYICLVCQDESGFHSTWYEKIGKAERKKYDLDTLVNKIRPQAVRFTEKIAIVHCIPYEYIWRKTLFFPVNQSNETYYRQIIQYLKQEVPLNIEDLYFDYYMEKLEENNVIKVIVYVLRKGFADSLKNTIGEIVLDCEAYCFIRGIHYLLRKNIEFDFNSNTEERYYKFGGKIIQINHNGVKLSNCTSIRKGELISIEKYAFEKDILDPHLYTLALGACLWNGKG</sequence>
<reference evidence="1 2" key="1">
    <citation type="submission" date="2019-03" db="EMBL/GenBank/DDBJ databases">
        <title>Genomic Encyclopedia of Type Strains, Phase IV (KMG-IV): sequencing the most valuable type-strain genomes for metagenomic binning, comparative biology and taxonomic classification.</title>
        <authorList>
            <person name="Goeker M."/>
        </authorList>
    </citation>
    <scope>NUCLEOTIDE SEQUENCE [LARGE SCALE GENOMIC DNA]</scope>
    <source>
        <strain evidence="1 2">DSM 16380</strain>
    </source>
</reference>
<evidence type="ECO:0000313" key="2">
    <source>
        <dbReference type="Proteomes" id="UP000295537"/>
    </source>
</evidence>
<dbReference type="EMBL" id="SLXJ01000002">
    <property type="protein sequence ID" value="TCP18600.1"/>
    <property type="molecule type" value="Genomic_DNA"/>
</dbReference>
<proteinExistence type="predicted"/>
<dbReference type="RefSeq" id="WP_132500839.1">
    <property type="nucleotide sequence ID" value="NZ_LVXA01000001.1"/>
</dbReference>
<gene>
    <name evidence="1" type="ORF">EV693_102280</name>
</gene>
<organism evidence="1 2">
    <name type="scientific">Nicoletella semolina</name>
    <dbReference type="NCBI Taxonomy" id="271160"/>
    <lineage>
        <taxon>Bacteria</taxon>
        <taxon>Pseudomonadati</taxon>
        <taxon>Pseudomonadota</taxon>
        <taxon>Gammaproteobacteria</taxon>
        <taxon>Pasteurellales</taxon>
        <taxon>Pasteurellaceae</taxon>
        <taxon>Nicoletella</taxon>
    </lineage>
</organism>
<dbReference type="Proteomes" id="UP000295537">
    <property type="component" value="Unassembled WGS sequence"/>
</dbReference>
<comment type="caution">
    <text evidence="1">The sequence shown here is derived from an EMBL/GenBank/DDBJ whole genome shotgun (WGS) entry which is preliminary data.</text>
</comment>
<dbReference type="AlphaFoldDB" id="A0A4R2NBZ0"/>
<protein>
    <submittedName>
        <fullName evidence="1">Uncharacterized protein</fullName>
    </submittedName>
</protein>
<name>A0A4R2NBZ0_9PAST</name>
<dbReference type="OrthoDB" id="5674805at2"/>
<evidence type="ECO:0000313" key="1">
    <source>
        <dbReference type="EMBL" id="TCP18600.1"/>
    </source>
</evidence>
<accession>A0A4R2NBZ0</accession>
<keyword evidence="2" id="KW-1185">Reference proteome</keyword>